<dbReference type="Proteomes" id="UP001167871">
    <property type="component" value="Unassembled WGS sequence"/>
</dbReference>
<comment type="caution">
    <text evidence="1">The sequence shown here is derived from an EMBL/GenBank/DDBJ whole genome shotgun (WGS) entry which is preliminary data.</text>
</comment>
<dbReference type="RefSeq" id="WP_204502368.1">
    <property type="nucleotide sequence ID" value="NZ_JACJKZ010000002.1"/>
</dbReference>
<keyword evidence="2" id="KW-1185">Reference proteome</keyword>
<accession>A0ABT7X225</accession>
<dbReference type="EMBL" id="JAUEII010000002">
    <property type="protein sequence ID" value="MDN0048122.1"/>
    <property type="molecule type" value="Genomic_DNA"/>
</dbReference>
<reference evidence="1" key="2">
    <citation type="submission" date="2024-05" db="EMBL/GenBank/DDBJ databases">
        <title>Identification and characterization of horizontal gene transfer across gut microbiota members of farm animals based on homology search.</title>
        <authorList>
            <person name="Schwarzerova J."/>
            <person name="Nykrynova M."/>
            <person name="Jureckova K."/>
            <person name="Cejkova D."/>
            <person name="Rychlik I."/>
        </authorList>
    </citation>
    <scope>NUCLEOTIDE SEQUENCE</scope>
    <source>
        <strain evidence="1">84_SSukc20</strain>
    </source>
</reference>
<organism evidence="1 2">
    <name type="scientific">Bacteroides gallinaceum</name>
    <dbReference type="NCBI Taxonomy" id="1462571"/>
    <lineage>
        <taxon>Bacteria</taxon>
        <taxon>Pseudomonadati</taxon>
        <taxon>Bacteroidota</taxon>
        <taxon>Bacteroidia</taxon>
        <taxon>Bacteroidales</taxon>
        <taxon>Bacteroidaceae</taxon>
        <taxon>Bacteroides</taxon>
    </lineage>
</organism>
<reference evidence="1" key="1">
    <citation type="submission" date="2023-06" db="EMBL/GenBank/DDBJ databases">
        <authorList>
            <person name="Zeman M."/>
            <person name="Kubasova T."/>
            <person name="Jahodarova E."/>
            <person name="Nykrynova M."/>
            <person name="Rychlik I."/>
        </authorList>
    </citation>
    <scope>NUCLEOTIDE SEQUENCE</scope>
    <source>
        <strain evidence="1">84_SSukc20</strain>
    </source>
</reference>
<evidence type="ECO:0000313" key="2">
    <source>
        <dbReference type="Proteomes" id="UP001167871"/>
    </source>
</evidence>
<sequence length="104" mass="11456">MFLSIAIVFEGLTSSPAFGSFTSQHRGYFSASSTGKGQPANPVVEIRFPCNRKEDFRNHPWWLAGFARLGHGLLVLQGNNPKLAQEVQRHQTGIKGGALYKGIR</sequence>
<gene>
    <name evidence="1" type="ORF">QVO10_01755</name>
</gene>
<name>A0ABT7X225_9BACE</name>
<evidence type="ECO:0000313" key="1">
    <source>
        <dbReference type="EMBL" id="MDN0048122.1"/>
    </source>
</evidence>
<proteinExistence type="predicted"/>
<protein>
    <submittedName>
        <fullName evidence="1">Uncharacterized protein</fullName>
    </submittedName>
</protein>